<dbReference type="SUPFAM" id="SSF55486">
    <property type="entry name" value="Metalloproteases ('zincins'), catalytic domain"/>
    <property type="match status" value="1"/>
</dbReference>
<evidence type="ECO:0000259" key="9">
    <source>
        <dbReference type="PROSITE" id="PS51864"/>
    </source>
</evidence>
<keyword evidence="5 7" id="KW-0482">Metalloprotease</keyword>
<reference evidence="11" key="1">
    <citation type="submission" date="2017-02" db="UniProtKB">
        <authorList>
            <consortium name="WormBaseParasite"/>
        </authorList>
    </citation>
    <scope>IDENTIFICATION</scope>
</reference>
<feature type="active site" evidence="7">
    <location>
        <position position="80"/>
    </location>
</feature>
<keyword evidence="3 7" id="KW-0378">Hydrolase</keyword>
<dbReference type="PROSITE" id="PS01186">
    <property type="entry name" value="EGF_2"/>
    <property type="match status" value="1"/>
</dbReference>
<dbReference type="AlphaFoldDB" id="A0A0N4ZL43"/>
<dbReference type="PROSITE" id="PS00022">
    <property type="entry name" value="EGF_1"/>
    <property type="match status" value="1"/>
</dbReference>
<evidence type="ECO:0000256" key="7">
    <source>
        <dbReference type="PROSITE-ProRule" id="PRU01211"/>
    </source>
</evidence>
<feature type="binding site" evidence="7">
    <location>
        <position position="83"/>
    </location>
    <ligand>
        <name>Zn(2+)</name>
        <dbReference type="ChEBI" id="CHEBI:29105"/>
        <note>catalytic</note>
    </ligand>
</feature>
<dbReference type="PANTHER" id="PTHR10127">
    <property type="entry name" value="DISCOIDIN, CUB, EGF, LAMININ , AND ZINC METALLOPROTEASE DOMAIN CONTAINING"/>
    <property type="match status" value="1"/>
</dbReference>
<dbReference type="PRINTS" id="PR00480">
    <property type="entry name" value="ASTACIN"/>
</dbReference>
<accession>A0A0N4ZL43</accession>
<dbReference type="PANTHER" id="PTHR10127:SF780">
    <property type="entry name" value="METALLOENDOPEPTIDASE"/>
    <property type="match status" value="1"/>
</dbReference>
<feature type="binding site" evidence="7">
    <location>
        <position position="79"/>
    </location>
    <ligand>
        <name>Zn(2+)</name>
        <dbReference type="ChEBI" id="CHEBI:29105"/>
        <note>catalytic</note>
    </ligand>
</feature>
<evidence type="ECO:0000256" key="2">
    <source>
        <dbReference type="ARBA" id="ARBA00022723"/>
    </source>
</evidence>
<comment type="caution">
    <text evidence="7">Lacks conserved residue(s) required for the propagation of feature annotation.</text>
</comment>
<dbReference type="InterPro" id="IPR000742">
    <property type="entry name" value="EGF"/>
</dbReference>
<evidence type="ECO:0000256" key="4">
    <source>
        <dbReference type="ARBA" id="ARBA00022833"/>
    </source>
</evidence>
<evidence type="ECO:0000313" key="11">
    <source>
        <dbReference type="WBParaSite" id="PTRK_0000887700.1"/>
    </source>
</evidence>
<dbReference type="GO" id="GO:0006508">
    <property type="term" value="P:proteolysis"/>
    <property type="evidence" value="ECO:0007669"/>
    <property type="project" value="UniProtKB-KW"/>
</dbReference>
<dbReference type="WBParaSite" id="PTRK_0000887700.1">
    <property type="protein sequence ID" value="PTRK_0000887700.1"/>
    <property type="gene ID" value="PTRK_0000887700"/>
</dbReference>
<dbReference type="Proteomes" id="UP000038045">
    <property type="component" value="Unplaced"/>
</dbReference>
<evidence type="ECO:0000256" key="3">
    <source>
        <dbReference type="ARBA" id="ARBA00022801"/>
    </source>
</evidence>
<keyword evidence="4 7" id="KW-0862">Zinc</keyword>
<evidence type="ECO:0000313" key="10">
    <source>
        <dbReference type="Proteomes" id="UP000038045"/>
    </source>
</evidence>
<dbReference type="SMART" id="SM00235">
    <property type="entry name" value="ZnMc"/>
    <property type="match status" value="1"/>
</dbReference>
<comment type="cofactor">
    <cofactor evidence="7 8">
        <name>Zn(2+)</name>
        <dbReference type="ChEBI" id="CHEBI:29105"/>
    </cofactor>
    <text evidence="7 8">Binds 1 zinc ion per subunit.</text>
</comment>
<dbReference type="InterPro" id="IPR006026">
    <property type="entry name" value="Peptidase_Metallo"/>
</dbReference>
<dbReference type="PROSITE" id="PS51864">
    <property type="entry name" value="ASTACIN"/>
    <property type="match status" value="1"/>
</dbReference>
<sequence>MFIFNWHSSTRSFSCLKSNSNLTCITFSEAPSRPLGNYGISFIYDRNKCASNLGFRRTNKFLNVFLTPECSGSIGTVQHEVSHALKVIHQHNRFDRDHYINIHLNNFSDKNYKKRANETKSNGFSTFNVSYDYASVMHYSRNAAAKKNTNTFKAKNIEPYTYMMGQREEMTFNDVKLLNLYYCLKDCKNSRIQCQNGAYPNWKTCADCICPKGYSGTFCDTVTPLEGTCSKIDLIATQHQTELAENGVKNCNYRIKKPEDYTIYIKIDFVNTKSADICTQGSGFEIRYLQDKGTTGLCLCGNYKDLTIVSENSHV</sequence>
<feature type="domain" description="Peptidase M12A" evidence="9">
    <location>
        <begin position="1"/>
        <end position="188"/>
    </location>
</feature>
<feature type="binding site" evidence="7">
    <location>
        <position position="89"/>
    </location>
    <ligand>
        <name>Zn(2+)</name>
        <dbReference type="ChEBI" id="CHEBI:29105"/>
        <note>catalytic</note>
    </ligand>
</feature>
<dbReference type="InterPro" id="IPR001506">
    <property type="entry name" value="Peptidase_M12A"/>
</dbReference>
<protein>
    <recommendedName>
        <fullName evidence="8">Metalloendopeptidase</fullName>
        <ecNumber evidence="8">3.4.24.-</ecNumber>
    </recommendedName>
</protein>
<evidence type="ECO:0000256" key="1">
    <source>
        <dbReference type="ARBA" id="ARBA00022670"/>
    </source>
</evidence>
<evidence type="ECO:0000256" key="6">
    <source>
        <dbReference type="ARBA" id="ARBA00023157"/>
    </source>
</evidence>
<dbReference type="EC" id="3.4.24.-" evidence="8"/>
<dbReference type="GO" id="GO:0004222">
    <property type="term" value="F:metalloendopeptidase activity"/>
    <property type="evidence" value="ECO:0007669"/>
    <property type="project" value="UniProtKB-UniRule"/>
</dbReference>
<evidence type="ECO:0000256" key="8">
    <source>
        <dbReference type="RuleBase" id="RU361183"/>
    </source>
</evidence>
<keyword evidence="1 7" id="KW-0645">Protease</keyword>
<dbReference type="Gene3D" id="3.40.390.10">
    <property type="entry name" value="Collagenase (Catalytic Domain)"/>
    <property type="match status" value="1"/>
</dbReference>
<keyword evidence="6" id="KW-1015">Disulfide bond</keyword>
<name>A0A0N4ZL43_PARTI</name>
<keyword evidence="10" id="KW-1185">Reference proteome</keyword>
<dbReference type="InterPro" id="IPR024079">
    <property type="entry name" value="MetalloPept_cat_dom_sf"/>
</dbReference>
<organism evidence="10 11">
    <name type="scientific">Parastrongyloides trichosuri</name>
    <name type="common">Possum-specific nematode worm</name>
    <dbReference type="NCBI Taxonomy" id="131310"/>
    <lineage>
        <taxon>Eukaryota</taxon>
        <taxon>Metazoa</taxon>
        <taxon>Ecdysozoa</taxon>
        <taxon>Nematoda</taxon>
        <taxon>Chromadorea</taxon>
        <taxon>Rhabditida</taxon>
        <taxon>Tylenchina</taxon>
        <taxon>Panagrolaimomorpha</taxon>
        <taxon>Strongyloidoidea</taxon>
        <taxon>Strongyloididae</taxon>
        <taxon>Parastrongyloides</taxon>
    </lineage>
</organism>
<evidence type="ECO:0000256" key="5">
    <source>
        <dbReference type="ARBA" id="ARBA00023049"/>
    </source>
</evidence>
<dbReference type="Pfam" id="PF01400">
    <property type="entry name" value="Astacin"/>
    <property type="match status" value="1"/>
</dbReference>
<dbReference type="GO" id="GO:0008270">
    <property type="term" value="F:zinc ion binding"/>
    <property type="evidence" value="ECO:0007669"/>
    <property type="project" value="UniProtKB-UniRule"/>
</dbReference>
<proteinExistence type="predicted"/>
<keyword evidence="2 7" id="KW-0479">Metal-binding</keyword>